<feature type="compositionally biased region" description="Basic and acidic residues" evidence="2">
    <location>
        <begin position="361"/>
        <end position="371"/>
    </location>
</feature>
<gene>
    <name evidence="3" type="ORF">EEDITHA_LOCUS12632</name>
</gene>
<reference evidence="3" key="1">
    <citation type="submission" date="2022-03" db="EMBL/GenBank/DDBJ databases">
        <authorList>
            <person name="Tunstrom K."/>
        </authorList>
    </citation>
    <scope>NUCLEOTIDE SEQUENCE</scope>
</reference>
<keyword evidence="4" id="KW-1185">Reference proteome</keyword>
<feature type="region of interest" description="Disordered" evidence="2">
    <location>
        <begin position="324"/>
        <end position="400"/>
    </location>
</feature>
<evidence type="ECO:0000313" key="4">
    <source>
        <dbReference type="Proteomes" id="UP001153954"/>
    </source>
</evidence>
<protein>
    <recommendedName>
        <fullName evidence="5">Gag protein</fullName>
    </recommendedName>
</protein>
<evidence type="ECO:0000256" key="2">
    <source>
        <dbReference type="SAM" id="MobiDB-lite"/>
    </source>
</evidence>
<keyword evidence="1" id="KW-0175">Coiled coil</keyword>
<feature type="coiled-coil region" evidence="1">
    <location>
        <begin position="228"/>
        <end position="269"/>
    </location>
</feature>
<sequence length="400" mass="41666">MLPIRESIGGVVKGPSQGQPKGPSQGQPHGPSQGQPNGPSQGQPNGPSQGQPNGPSQGQPNGPSQGQPQGEVVEILEDISITSLSETDLGRKRLYSGGSEGSATETGAGVAAAGKTRSAAKRGRAPTLTSARAALRERVERDREDGFEAALQRRAFCKQKEVGLTEEVPIELEDVHRRGTEELMAASEANLNLILGLTGKSVNLKGGYTAKIRRAAGSIREVLESLVARTESDEVRRLRADNSRLSRELDLVREEVRAYRREFEDSRKKAAEPSNKESSADLMHEFPNMVGTLLDGRLAAFQLPAAPPCHPPLAGDSAPLARATRAALAEKGKGSTAPSANEVARGEPGGVARPSPSSEQGKGEGQGEGKGKGGGVDSVWPLDLKGSGPPSSRVTGGAGG</sequence>
<feature type="compositionally biased region" description="Low complexity" evidence="2">
    <location>
        <begin position="101"/>
        <end position="114"/>
    </location>
</feature>
<dbReference type="Proteomes" id="UP001153954">
    <property type="component" value="Unassembled WGS sequence"/>
</dbReference>
<feature type="region of interest" description="Disordered" evidence="2">
    <location>
        <begin position="1"/>
        <end position="128"/>
    </location>
</feature>
<accession>A0AAU9UE00</accession>
<comment type="caution">
    <text evidence="3">The sequence shown here is derived from an EMBL/GenBank/DDBJ whole genome shotgun (WGS) entry which is preliminary data.</text>
</comment>
<proteinExistence type="predicted"/>
<organism evidence="3 4">
    <name type="scientific">Euphydryas editha</name>
    <name type="common">Edith's checkerspot</name>
    <dbReference type="NCBI Taxonomy" id="104508"/>
    <lineage>
        <taxon>Eukaryota</taxon>
        <taxon>Metazoa</taxon>
        <taxon>Ecdysozoa</taxon>
        <taxon>Arthropoda</taxon>
        <taxon>Hexapoda</taxon>
        <taxon>Insecta</taxon>
        <taxon>Pterygota</taxon>
        <taxon>Neoptera</taxon>
        <taxon>Endopterygota</taxon>
        <taxon>Lepidoptera</taxon>
        <taxon>Glossata</taxon>
        <taxon>Ditrysia</taxon>
        <taxon>Papilionoidea</taxon>
        <taxon>Nymphalidae</taxon>
        <taxon>Nymphalinae</taxon>
        <taxon>Euphydryas</taxon>
    </lineage>
</organism>
<dbReference type="AlphaFoldDB" id="A0AAU9UE00"/>
<feature type="compositionally biased region" description="Low complexity" evidence="2">
    <location>
        <begin position="14"/>
        <end position="70"/>
    </location>
</feature>
<dbReference type="EMBL" id="CAKOGL010000018">
    <property type="protein sequence ID" value="CAH2097403.1"/>
    <property type="molecule type" value="Genomic_DNA"/>
</dbReference>
<name>A0AAU9UE00_EUPED</name>
<evidence type="ECO:0000256" key="1">
    <source>
        <dbReference type="SAM" id="Coils"/>
    </source>
</evidence>
<evidence type="ECO:0008006" key="5">
    <source>
        <dbReference type="Google" id="ProtNLM"/>
    </source>
</evidence>
<evidence type="ECO:0000313" key="3">
    <source>
        <dbReference type="EMBL" id="CAH2097403.1"/>
    </source>
</evidence>